<proteinExistence type="predicted"/>
<keyword evidence="1" id="KW-0732">Signal</keyword>
<dbReference type="EMBL" id="EF531339">
    <property type="protein sequence ID" value="ABV27211.1"/>
    <property type="molecule type" value="Genomic_DNA"/>
</dbReference>
<accession>A8DJP0</accession>
<name>A8DJP0_9BACT</name>
<reference evidence="2" key="1">
    <citation type="journal article" date="2007" name="Science">
        <title>Candidatus Chloracidobacterium thermophilum: an aerobic phototrophic Acidobacterium.</title>
        <authorList>
            <person name="Bryant D.A."/>
            <person name="Costas A.M."/>
            <person name="Maresca J.A."/>
            <person name="Chew A.G."/>
            <person name="Klatt C.G."/>
            <person name="Bateson M.M."/>
            <person name="Tallon L.J."/>
            <person name="Hostetler J."/>
            <person name="Nelson W.C."/>
            <person name="Heidelberg J.F."/>
            <person name="Ward D.M."/>
        </authorList>
    </citation>
    <scope>NUCLEOTIDE SEQUENCE</scope>
</reference>
<evidence type="ECO:0000313" key="2">
    <source>
        <dbReference type="EMBL" id="ABV27211.1"/>
    </source>
</evidence>
<feature type="chain" id="PRO_5002718172" evidence="1">
    <location>
        <begin position="21"/>
        <end position="111"/>
    </location>
</feature>
<organism evidence="2">
    <name type="scientific">Chloracidobacterium thermophilum</name>
    <dbReference type="NCBI Taxonomy" id="458033"/>
    <lineage>
        <taxon>Bacteria</taxon>
        <taxon>Pseudomonadati</taxon>
        <taxon>Acidobacteriota</taxon>
        <taxon>Terriglobia</taxon>
        <taxon>Terriglobales</taxon>
        <taxon>Acidobacteriaceae</taxon>
        <taxon>Chloracidobacterium</taxon>
    </lineage>
</organism>
<protein>
    <submittedName>
        <fullName evidence="2">Uncharacterized protein</fullName>
    </submittedName>
</protein>
<feature type="signal peptide" evidence="1">
    <location>
        <begin position="1"/>
        <end position="20"/>
    </location>
</feature>
<evidence type="ECO:0000256" key="1">
    <source>
        <dbReference type="SAM" id="SignalP"/>
    </source>
</evidence>
<gene>
    <name evidence="2" type="ORF">YS_M60-F11.133</name>
</gene>
<dbReference type="AlphaFoldDB" id="A8DJP0"/>
<sequence length="111" mass="12339">MRHVILVFLALALLSPSAWAAKRKRETVIPRDCVVQGQEVKTGTYTLEYDDEQPGELILRNGSREVARVSYTLLELSKPAAADTVVFTNRDGVRKIARIEIKGSKMALQIG</sequence>